<organism evidence="1 2">
    <name type="scientific">Microbispora corallina</name>
    <dbReference type="NCBI Taxonomy" id="83302"/>
    <lineage>
        <taxon>Bacteria</taxon>
        <taxon>Bacillati</taxon>
        <taxon>Actinomycetota</taxon>
        <taxon>Actinomycetes</taxon>
        <taxon>Streptosporangiales</taxon>
        <taxon>Streptosporangiaceae</taxon>
        <taxon>Microbispora</taxon>
    </lineage>
</organism>
<protein>
    <recommendedName>
        <fullName evidence="3">SAM-dependent methyltransferase</fullName>
    </recommendedName>
</protein>
<proteinExistence type="predicted"/>
<sequence length="267" mass="28565">MGERQAPGGLDVTRPNVARMYDYYLGGKNHFPADRAAAEKVIELSRGHVREAVRENRAFLGRAVLHLAGECGIRRFVDLGAGLPTQGNVHEIALAAAPDARVVYVDNDPVVAVHGRALLAGDPRVEFLEADLRRPGDVLAALPADFGPGDEPVALLMLACLHFVSDEEDPAGIVAQYRDALPPGSHIVVSHVTSDPLPAVMAAAGGVYGAANAPFDARPREAIARFFDGFELVEPGLVQLHEWRPDPHTPPLRTAFLPVLGGVARRP</sequence>
<dbReference type="Proteomes" id="UP000603904">
    <property type="component" value="Unassembled WGS sequence"/>
</dbReference>
<dbReference type="InterPro" id="IPR006764">
    <property type="entry name" value="SAM_dep_MeTrfase_SAV2177_type"/>
</dbReference>
<dbReference type="EMBL" id="BOOC01000001">
    <property type="protein sequence ID" value="GIH37210.1"/>
    <property type="molecule type" value="Genomic_DNA"/>
</dbReference>
<dbReference type="Pfam" id="PF04672">
    <property type="entry name" value="Methyltransf_19"/>
    <property type="match status" value="1"/>
</dbReference>
<gene>
    <name evidence="1" type="ORF">Mco01_02100</name>
</gene>
<reference evidence="1 2" key="1">
    <citation type="submission" date="2021-01" db="EMBL/GenBank/DDBJ databases">
        <title>Whole genome shotgun sequence of Microbispora corallina NBRC 16416.</title>
        <authorList>
            <person name="Komaki H."/>
            <person name="Tamura T."/>
        </authorList>
    </citation>
    <scope>NUCLEOTIDE SEQUENCE [LARGE SCALE GENOMIC DNA]</scope>
    <source>
        <strain evidence="1 2">NBRC 16416</strain>
    </source>
</reference>
<dbReference type="PIRSF" id="PIRSF017393">
    <property type="entry name" value="MTase_SAV2177"/>
    <property type="match status" value="1"/>
</dbReference>
<dbReference type="SUPFAM" id="SSF53335">
    <property type="entry name" value="S-adenosyl-L-methionine-dependent methyltransferases"/>
    <property type="match status" value="1"/>
</dbReference>
<dbReference type="InterPro" id="IPR029063">
    <property type="entry name" value="SAM-dependent_MTases_sf"/>
</dbReference>
<keyword evidence="2" id="KW-1185">Reference proteome</keyword>
<comment type="caution">
    <text evidence="1">The sequence shown here is derived from an EMBL/GenBank/DDBJ whole genome shotgun (WGS) entry which is preliminary data.</text>
</comment>
<name>A0ABQ4FQW8_9ACTN</name>
<dbReference type="CDD" id="cd02440">
    <property type="entry name" value="AdoMet_MTases"/>
    <property type="match status" value="1"/>
</dbReference>
<evidence type="ECO:0000313" key="2">
    <source>
        <dbReference type="Proteomes" id="UP000603904"/>
    </source>
</evidence>
<dbReference type="RefSeq" id="WP_239103243.1">
    <property type="nucleotide sequence ID" value="NZ_BAAAGP010000001.1"/>
</dbReference>
<evidence type="ECO:0000313" key="1">
    <source>
        <dbReference type="EMBL" id="GIH37210.1"/>
    </source>
</evidence>
<evidence type="ECO:0008006" key="3">
    <source>
        <dbReference type="Google" id="ProtNLM"/>
    </source>
</evidence>
<dbReference type="Gene3D" id="3.40.50.150">
    <property type="entry name" value="Vaccinia Virus protein VP39"/>
    <property type="match status" value="1"/>
</dbReference>
<accession>A0ABQ4FQW8</accession>